<evidence type="ECO:0000256" key="10">
    <source>
        <dbReference type="ARBA" id="ARBA00023002"/>
    </source>
</evidence>
<evidence type="ECO:0000256" key="5">
    <source>
        <dbReference type="ARBA" id="ARBA00022660"/>
    </source>
</evidence>
<dbReference type="InterPro" id="IPR036257">
    <property type="entry name" value="Cyt_c_oxidase_su2_TM_sf"/>
</dbReference>
<keyword evidence="12" id="KW-0564">Palmitate</keyword>
<proteinExistence type="inferred from homology"/>
<dbReference type="Gene3D" id="1.10.287.90">
    <property type="match status" value="1"/>
</dbReference>
<keyword evidence="6 15" id="KW-0812">Transmembrane</keyword>
<gene>
    <name evidence="18" type="primary">cyoA</name>
    <name evidence="18" type="ORF">BHAOGJBA_6339</name>
</gene>
<evidence type="ECO:0000313" key="18">
    <source>
        <dbReference type="EMBL" id="GJD92781.1"/>
    </source>
</evidence>
<feature type="domain" description="Cytochrome oxidase subunit II transmembrane region profile" evidence="17">
    <location>
        <begin position="29"/>
        <end position="126"/>
    </location>
</feature>
<dbReference type="GO" id="GO:0042773">
    <property type="term" value="P:ATP synthesis coupled electron transport"/>
    <property type="evidence" value="ECO:0007669"/>
    <property type="project" value="TreeGrafter"/>
</dbReference>
<reference evidence="18" key="2">
    <citation type="submission" date="2021-08" db="EMBL/GenBank/DDBJ databases">
        <authorList>
            <person name="Tani A."/>
            <person name="Ola A."/>
            <person name="Ogura Y."/>
            <person name="Katsura K."/>
            <person name="Hayashi T."/>
        </authorList>
    </citation>
    <scope>NUCLEOTIDE SEQUENCE</scope>
    <source>
        <strain evidence="18">DSM 16372</strain>
    </source>
</reference>
<dbReference type="GO" id="GO:0005507">
    <property type="term" value="F:copper ion binding"/>
    <property type="evidence" value="ECO:0007669"/>
    <property type="project" value="InterPro"/>
</dbReference>
<evidence type="ECO:0000256" key="13">
    <source>
        <dbReference type="ARBA" id="ARBA00023288"/>
    </source>
</evidence>
<evidence type="ECO:0000256" key="3">
    <source>
        <dbReference type="ARBA" id="ARBA00022448"/>
    </source>
</evidence>
<dbReference type="GO" id="GO:0009486">
    <property type="term" value="F:cytochrome bo3 ubiquinol oxidase activity"/>
    <property type="evidence" value="ECO:0007669"/>
    <property type="project" value="InterPro"/>
</dbReference>
<evidence type="ECO:0000256" key="12">
    <source>
        <dbReference type="ARBA" id="ARBA00023139"/>
    </source>
</evidence>
<feature type="domain" description="Cytochrome oxidase subunit II copper A binding" evidence="16">
    <location>
        <begin position="132"/>
        <end position="244"/>
    </location>
</feature>
<dbReference type="Gene3D" id="2.60.40.420">
    <property type="entry name" value="Cupredoxins - blue copper proteins"/>
    <property type="match status" value="1"/>
</dbReference>
<dbReference type="InterPro" id="IPR034227">
    <property type="entry name" value="CuRO_UO_II"/>
</dbReference>
<evidence type="ECO:0000256" key="2">
    <source>
        <dbReference type="ARBA" id="ARBA00007866"/>
    </source>
</evidence>
<dbReference type="PANTHER" id="PTHR22888">
    <property type="entry name" value="CYTOCHROME C OXIDASE, SUBUNIT II"/>
    <property type="match status" value="1"/>
</dbReference>
<accession>A0AAV4ZVX1</accession>
<evidence type="ECO:0000256" key="8">
    <source>
        <dbReference type="ARBA" id="ARBA00022982"/>
    </source>
</evidence>
<dbReference type="Proteomes" id="UP001055247">
    <property type="component" value="Unassembled WGS sequence"/>
</dbReference>
<evidence type="ECO:0000259" key="17">
    <source>
        <dbReference type="PROSITE" id="PS50999"/>
    </source>
</evidence>
<dbReference type="NCBIfam" id="TIGR01433">
    <property type="entry name" value="CyoA"/>
    <property type="match status" value="1"/>
</dbReference>
<keyword evidence="19" id="KW-1185">Reference proteome</keyword>
<protein>
    <recommendedName>
        <fullName evidence="14">Ubiquinol oxidase subunit 2</fullName>
    </recommendedName>
</protein>
<comment type="similarity">
    <text evidence="2 14">Belongs to the cytochrome c oxidase subunit 2 family.</text>
</comment>
<evidence type="ECO:0000256" key="4">
    <source>
        <dbReference type="ARBA" id="ARBA00022475"/>
    </source>
</evidence>
<dbReference type="InterPro" id="IPR010514">
    <property type="entry name" value="COX_ARM"/>
</dbReference>
<evidence type="ECO:0000256" key="7">
    <source>
        <dbReference type="ARBA" id="ARBA00022729"/>
    </source>
</evidence>
<comment type="subcellular location">
    <subcellularLocation>
        <location evidence="1">Cell membrane</location>
        <topology evidence="1">Multi-pass membrane protein</topology>
    </subcellularLocation>
</comment>
<organism evidence="18 19">
    <name type="scientific">Methylobacterium hispanicum</name>
    <dbReference type="NCBI Taxonomy" id="270350"/>
    <lineage>
        <taxon>Bacteria</taxon>
        <taxon>Pseudomonadati</taxon>
        <taxon>Pseudomonadota</taxon>
        <taxon>Alphaproteobacteria</taxon>
        <taxon>Hyphomicrobiales</taxon>
        <taxon>Methylobacteriaceae</taxon>
        <taxon>Methylobacterium</taxon>
    </lineage>
</organism>
<feature type="transmembrane region" description="Helical" evidence="15">
    <location>
        <begin position="51"/>
        <end position="77"/>
    </location>
</feature>
<dbReference type="SUPFAM" id="SSF81464">
    <property type="entry name" value="Cytochrome c oxidase subunit II-like, transmembrane region"/>
    <property type="match status" value="1"/>
</dbReference>
<keyword evidence="11 14" id="KW-0472">Membrane</keyword>
<reference evidence="18" key="1">
    <citation type="journal article" date="2016" name="Front. Microbiol.">
        <title>Genome Sequence of the Piezophilic, Mesophilic Sulfate-Reducing Bacterium Desulfovibrio indicus J2T.</title>
        <authorList>
            <person name="Cao J."/>
            <person name="Maignien L."/>
            <person name="Shao Z."/>
            <person name="Alain K."/>
            <person name="Jebbar M."/>
        </authorList>
    </citation>
    <scope>NUCLEOTIDE SEQUENCE</scope>
    <source>
        <strain evidence="18">DSM 16372</strain>
    </source>
</reference>
<dbReference type="CDD" id="cd04212">
    <property type="entry name" value="CuRO_UO_II"/>
    <property type="match status" value="1"/>
</dbReference>
<evidence type="ECO:0000256" key="14">
    <source>
        <dbReference type="PIRNR" id="PIRNR000292"/>
    </source>
</evidence>
<dbReference type="GO" id="GO:0004129">
    <property type="term" value="F:cytochrome-c oxidase activity"/>
    <property type="evidence" value="ECO:0007669"/>
    <property type="project" value="UniProtKB-UniRule"/>
</dbReference>
<evidence type="ECO:0000256" key="9">
    <source>
        <dbReference type="ARBA" id="ARBA00022989"/>
    </source>
</evidence>
<dbReference type="InterPro" id="IPR002429">
    <property type="entry name" value="CcO_II-like_C"/>
</dbReference>
<dbReference type="SUPFAM" id="SSF49503">
    <property type="entry name" value="Cupredoxins"/>
    <property type="match status" value="1"/>
</dbReference>
<dbReference type="GO" id="GO:0005886">
    <property type="term" value="C:plasma membrane"/>
    <property type="evidence" value="ECO:0007669"/>
    <property type="project" value="UniProtKB-SubCell"/>
</dbReference>
<dbReference type="InterPro" id="IPR008972">
    <property type="entry name" value="Cupredoxin"/>
</dbReference>
<keyword evidence="13" id="KW-0449">Lipoprotein</keyword>
<dbReference type="PANTHER" id="PTHR22888:SF18">
    <property type="entry name" value="CYTOCHROME BO(3) UBIQUINOL OXIDASE SUBUNIT 2"/>
    <property type="match status" value="1"/>
</dbReference>
<evidence type="ECO:0000256" key="11">
    <source>
        <dbReference type="ARBA" id="ARBA00023136"/>
    </source>
</evidence>
<evidence type="ECO:0000256" key="15">
    <source>
        <dbReference type="SAM" id="Phobius"/>
    </source>
</evidence>
<evidence type="ECO:0000256" key="1">
    <source>
        <dbReference type="ARBA" id="ARBA00004651"/>
    </source>
</evidence>
<dbReference type="InterPro" id="IPR006333">
    <property type="entry name" value="Cyt_o_ubiquinol_oxidase_su2"/>
</dbReference>
<keyword evidence="8 14" id="KW-0249">Electron transport</keyword>
<name>A0AAV4ZVX1_9HYPH</name>
<comment type="caution">
    <text evidence="18">The sequence shown here is derived from an EMBL/GenBank/DDBJ whole genome shotgun (WGS) entry which is preliminary data.</text>
</comment>
<sequence length="309" mass="33447">MRGDAPAWAGLPSRGRRPAALGSTLGLALCLSGCAGVLDPQGPIGLQQRTILLNATAVMLAIVVPVILATLAFAWWFRSRNARARYRPDWSYSGRIEFMVWSIPALVILFLGGMTWVATHDLDPARPLAAPRKPLAVEVVSLDWKWLFLYPEQGIATVNRLVVPAGTPLSFRLTSASVMNSFFVPQLGSQIYTMAGMETRLHLQADRPGTYRGLSAQFSGGGFSGMHFDVLAQEPAAFEAWVAGVRAGDGRLDRAGYEALAKPSQAEPPRTFASVAPNLFDQVLKTWMSRSAALLCAPPRQAADLRGDK</sequence>
<dbReference type="PROSITE" id="PS50857">
    <property type="entry name" value="COX2_CUA"/>
    <property type="match status" value="1"/>
</dbReference>
<keyword evidence="5 14" id="KW-0679">Respiratory chain</keyword>
<dbReference type="InterPro" id="IPR011759">
    <property type="entry name" value="Cyt_c_oxidase_su2_TM_dom"/>
</dbReference>
<dbReference type="EMBL" id="BPQO01000067">
    <property type="protein sequence ID" value="GJD92781.1"/>
    <property type="molecule type" value="Genomic_DNA"/>
</dbReference>
<dbReference type="RefSeq" id="WP_082773045.1">
    <property type="nucleotide sequence ID" value="NZ_BPQO01000067.1"/>
</dbReference>
<feature type="transmembrane region" description="Helical" evidence="15">
    <location>
        <begin position="98"/>
        <end position="118"/>
    </location>
</feature>
<keyword evidence="3 14" id="KW-0813">Transport</keyword>
<dbReference type="Pfam" id="PF06481">
    <property type="entry name" value="COX_ARM"/>
    <property type="match status" value="1"/>
</dbReference>
<dbReference type="Pfam" id="PF00116">
    <property type="entry name" value="COX2"/>
    <property type="match status" value="1"/>
</dbReference>
<dbReference type="GO" id="GO:0016682">
    <property type="term" value="F:oxidoreductase activity, acting on diphenols and related substances as donors, oxygen as acceptor"/>
    <property type="evidence" value="ECO:0007669"/>
    <property type="project" value="InterPro"/>
</dbReference>
<keyword evidence="10 14" id="KW-0560">Oxidoreductase</keyword>
<evidence type="ECO:0000259" key="16">
    <source>
        <dbReference type="PROSITE" id="PS50857"/>
    </source>
</evidence>
<keyword evidence="4 14" id="KW-1003">Cell membrane</keyword>
<evidence type="ECO:0000313" key="19">
    <source>
        <dbReference type="Proteomes" id="UP001055247"/>
    </source>
</evidence>
<dbReference type="InterPro" id="IPR045187">
    <property type="entry name" value="CcO_II"/>
</dbReference>
<keyword evidence="7" id="KW-0732">Signal</keyword>
<dbReference type="PROSITE" id="PS50999">
    <property type="entry name" value="COX2_TM"/>
    <property type="match status" value="1"/>
</dbReference>
<keyword evidence="9 15" id="KW-1133">Transmembrane helix</keyword>
<evidence type="ECO:0000256" key="6">
    <source>
        <dbReference type="ARBA" id="ARBA00022692"/>
    </source>
</evidence>
<dbReference type="PIRSF" id="PIRSF000292">
    <property type="entry name" value="Ubi_od_II"/>
    <property type="match status" value="1"/>
</dbReference>
<dbReference type="AlphaFoldDB" id="A0AAV4ZVX1"/>